<feature type="non-terminal residue" evidence="1">
    <location>
        <position position="1"/>
    </location>
</feature>
<evidence type="ECO:0000313" key="1">
    <source>
        <dbReference type="EMBL" id="GAI62807.1"/>
    </source>
</evidence>
<proteinExistence type="predicted"/>
<dbReference type="EMBL" id="BARV01046071">
    <property type="protein sequence ID" value="GAI62807.1"/>
    <property type="molecule type" value="Genomic_DNA"/>
</dbReference>
<sequence length="38" mass="4048">ASIITQNSKVQMSTARPGVMRALEPDNGLTGEVLEHVP</sequence>
<gene>
    <name evidence="1" type="ORF">S06H3_67012</name>
</gene>
<comment type="caution">
    <text evidence="1">The sequence shown here is derived from an EMBL/GenBank/DDBJ whole genome shotgun (WGS) entry which is preliminary data.</text>
</comment>
<dbReference type="AlphaFoldDB" id="X1Q2N8"/>
<dbReference type="InterPro" id="IPR014729">
    <property type="entry name" value="Rossmann-like_a/b/a_fold"/>
</dbReference>
<reference evidence="1" key="1">
    <citation type="journal article" date="2014" name="Front. Microbiol.">
        <title>High frequency of phylogenetically diverse reductive dehalogenase-homologous genes in deep subseafloor sedimentary metagenomes.</title>
        <authorList>
            <person name="Kawai M."/>
            <person name="Futagami T."/>
            <person name="Toyoda A."/>
            <person name="Takaki Y."/>
            <person name="Nishi S."/>
            <person name="Hori S."/>
            <person name="Arai W."/>
            <person name="Tsubouchi T."/>
            <person name="Morono Y."/>
            <person name="Uchiyama I."/>
            <person name="Ito T."/>
            <person name="Fujiyama A."/>
            <person name="Inagaki F."/>
            <person name="Takami H."/>
        </authorList>
    </citation>
    <scope>NUCLEOTIDE SEQUENCE</scope>
    <source>
        <strain evidence="1">Expedition CK06-06</strain>
    </source>
</reference>
<dbReference type="Gene3D" id="3.40.50.620">
    <property type="entry name" value="HUPs"/>
    <property type="match status" value="1"/>
</dbReference>
<protein>
    <submittedName>
        <fullName evidence="1">Uncharacterized protein</fullName>
    </submittedName>
</protein>
<organism evidence="1">
    <name type="scientific">marine sediment metagenome</name>
    <dbReference type="NCBI Taxonomy" id="412755"/>
    <lineage>
        <taxon>unclassified sequences</taxon>
        <taxon>metagenomes</taxon>
        <taxon>ecological metagenomes</taxon>
    </lineage>
</organism>
<name>X1Q2N8_9ZZZZ</name>
<feature type="non-terminal residue" evidence="1">
    <location>
        <position position="38"/>
    </location>
</feature>
<accession>X1Q2N8</accession>